<dbReference type="AlphaFoldDB" id="A0A4R0RAA3"/>
<organism evidence="3 4">
    <name type="scientific">Steccherinum ochraceum</name>
    <dbReference type="NCBI Taxonomy" id="92696"/>
    <lineage>
        <taxon>Eukaryota</taxon>
        <taxon>Fungi</taxon>
        <taxon>Dikarya</taxon>
        <taxon>Basidiomycota</taxon>
        <taxon>Agaricomycotina</taxon>
        <taxon>Agaricomycetes</taxon>
        <taxon>Polyporales</taxon>
        <taxon>Steccherinaceae</taxon>
        <taxon>Steccherinum</taxon>
    </lineage>
</organism>
<dbReference type="Proteomes" id="UP000292702">
    <property type="component" value="Unassembled WGS sequence"/>
</dbReference>
<evidence type="ECO:0000313" key="4">
    <source>
        <dbReference type="Proteomes" id="UP000292702"/>
    </source>
</evidence>
<comment type="caution">
    <text evidence="3">The sequence shown here is derived from an EMBL/GenBank/DDBJ whole genome shotgun (WGS) entry which is preliminary data.</text>
</comment>
<evidence type="ECO:0000313" key="3">
    <source>
        <dbReference type="EMBL" id="TCD60488.1"/>
    </source>
</evidence>
<reference evidence="3 4" key="1">
    <citation type="submission" date="2018-11" db="EMBL/GenBank/DDBJ databases">
        <title>Genome assembly of Steccherinum ochraceum LE-BIN_3174, the white-rot fungus of the Steccherinaceae family (The Residual Polyporoid clade, Polyporales, Basidiomycota).</title>
        <authorList>
            <person name="Fedorova T.V."/>
            <person name="Glazunova O.A."/>
            <person name="Landesman E.O."/>
            <person name="Moiseenko K.V."/>
            <person name="Psurtseva N.V."/>
            <person name="Savinova O.S."/>
            <person name="Shakhova N.V."/>
            <person name="Tyazhelova T.V."/>
            <person name="Vasina D.V."/>
        </authorList>
    </citation>
    <scope>NUCLEOTIDE SEQUENCE [LARGE SCALE GENOMIC DNA]</scope>
    <source>
        <strain evidence="3 4">LE-BIN_3174</strain>
    </source>
</reference>
<evidence type="ECO:0000256" key="2">
    <source>
        <dbReference type="SAM" id="SignalP"/>
    </source>
</evidence>
<feature type="compositionally biased region" description="Pro residues" evidence="1">
    <location>
        <begin position="69"/>
        <end position="111"/>
    </location>
</feature>
<keyword evidence="2" id="KW-0732">Signal</keyword>
<protein>
    <submittedName>
        <fullName evidence="3">Uncharacterized protein</fullName>
    </submittedName>
</protein>
<feature type="region of interest" description="Disordered" evidence="1">
    <location>
        <begin position="60"/>
        <end position="111"/>
    </location>
</feature>
<gene>
    <name evidence="3" type="ORF">EIP91_010020</name>
</gene>
<feature type="chain" id="PRO_5020945018" evidence="2">
    <location>
        <begin position="21"/>
        <end position="111"/>
    </location>
</feature>
<keyword evidence="4" id="KW-1185">Reference proteome</keyword>
<name>A0A4R0RAA3_9APHY</name>
<accession>A0A4R0RAA3</accession>
<proteinExistence type="predicted"/>
<feature type="signal peptide" evidence="2">
    <location>
        <begin position="1"/>
        <end position="20"/>
    </location>
</feature>
<dbReference type="EMBL" id="RWJN01000590">
    <property type="protein sequence ID" value="TCD60488.1"/>
    <property type="molecule type" value="Genomic_DNA"/>
</dbReference>
<evidence type="ECO:0000256" key="1">
    <source>
        <dbReference type="SAM" id="MobiDB-lite"/>
    </source>
</evidence>
<sequence length="111" mass="12111">MRYTTLLAALVALSANFAFAAPTPRTARDIEAIATRENSEFRPNVVYREIVEDPRAHVLATRNLHEVPPKPAPGPPPGPRPPKPQPPAPEPPRPLPPRPLPPRPLPSPPAR</sequence>